<dbReference type="Proteomes" id="UP000274131">
    <property type="component" value="Unassembled WGS sequence"/>
</dbReference>
<feature type="compositionally biased region" description="Basic residues" evidence="6">
    <location>
        <begin position="1"/>
        <end position="11"/>
    </location>
</feature>
<keyword evidence="3" id="KW-0862">Zinc</keyword>
<dbReference type="PROSITE" id="PS50271">
    <property type="entry name" value="ZF_UBP"/>
    <property type="match status" value="1"/>
</dbReference>
<dbReference type="Pfam" id="PF13639">
    <property type="entry name" value="zf-RING_2"/>
    <property type="match status" value="1"/>
</dbReference>
<dbReference type="PROSITE" id="PS50089">
    <property type="entry name" value="ZF_RING_2"/>
    <property type="match status" value="1"/>
</dbReference>
<reference evidence="11" key="1">
    <citation type="submission" date="2017-02" db="UniProtKB">
        <authorList>
            <consortium name="WormBaseParasite"/>
        </authorList>
    </citation>
    <scope>IDENTIFICATION</scope>
</reference>
<dbReference type="InterPro" id="IPR001841">
    <property type="entry name" value="Znf_RING"/>
</dbReference>
<evidence type="ECO:0000313" key="9">
    <source>
        <dbReference type="EMBL" id="VDD95735.1"/>
    </source>
</evidence>
<gene>
    <name evidence="9" type="ORF">EVEC_LOCUS10486</name>
</gene>
<evidence type="ECO:0000259" key="7">
    <source>
        <dbReference type="PROSITE" id="PS50089"/>
    </source>
</evidence>
<dbReference type="SMART" id="SM00290">
    <property type="entry name" value="ZnF_UBP"/>
    <property type="match status" value="1"/>
</dbReference>
<evidence type="ECO:0000256" key="2">
    <source>
        <dbReference type="ARBA" id="ARBA00022771"/>
    </source>
</evidence>
<dbReference type="OrthoDB" id="273556at2759"/>
<dbReference type="GO" id="GO:0061630">
    <property type="term" value="F:ubiquitin protein ligase activity"/>
    <property type="evidence" value="ECO:0007669"/>
    <property type="project" value="TreeGrafter"/>
</dbReference>
<feature type="region of interest" description="Disordered" evidence="6">
    <location>
        <begin position="1"/>
        <end position="40"/>
    </location>
</feature>
<accession>A0A0N4VJY9</accession>
<dbReference type="GO" id="GO:0007265">
    <property type="term" value="P:Ras protein signal transduction"/>
    <property type="evidence" value="ECO:0007669"/>
    <property type="project" value="TreeGrafter"/>
</dbReference>
<sequence length="581" mass="65764">MPVGNRSKKAIARAAAAKTALPPVADNATPDKEKSNPSEVECLGRRKYADVVVQTFTGDQLASVSQENVLTIEQPQGCSMQPTTSGSSLSSKASTELSETQKIPFFSGNPDVEKTTGLLHLYKKRDFKPLGFCSFQYYNGSLFSDNPQTMECSMLCMIGVPSLVTLQELIKFVSPHSSTIDWMKIVRDQMPNQYMVIIGFKSHEIAVQFFKDYNGAPFSAIEPDKCSLVFVERIEMVKEGDGGSLPMESVTELPTCAVCLERMDDDVLTILCNHTFHAQCLEQWTDTTCPVCRYHQTPELQSDQKCFDCGKTTDLWICLICGNIGCGRYADAHAYRHFEITSHTFTMQIGGGRVWDYAGDNYVHRLIQNSTDGKMVEFQNGATNNAEVPSEEKTEAIQLEYTCLLTSQLENQRKFFENKLKEAEQRAEKFEVFANAQIESLNDQISLLHKENDKMKRELTESLQAKQAVEKKLQNLTTKHNKILSELSEERTMNSLLRADHEKWTSKVAELNEENRTQQSRYNAEITDLKEQVRDLMMHFEAQNKFQETVKAEQVSEKELREGVLTVESSPSKTKRRSKKS</sequence>
<dbReference type="CDD" id="cd16457">
    <property type="entry name" value="RING-H2_BRAP2"/>
    <property type="match status" value="1"/>
</dbReference>
<feature type="compositionally biased region" description="Low complexity" evidence="6">
    <location>
        <begin position="83"/>
        <end position="93"/>
    </location>
</feature>
<keyword evidence="2 4" id="KW-0863">Zinc-finger</keyword>
<dbReference type="InterPro" id="IPR001607">
    <property type="entry name" value="Znf_UBP"/>
</dbReference>
<evidence type="ECO:0000256" key="5">
    <source>
        <dbReference type="SAM" id="Coils"/>
    </source>
</evidence>
<dbReference type="EMBL" id="UXUI01010892">
    <property type="protein sequence ID" value="VDD95735.1"/>
    <property type="molecule type" value="Genomic_DNA"/>
</dbReference>
<dbReference type="Gene3D" id="3.30.40.10">
    <property type="entry name" value="Zinc/RING finger domain, C3HC4 (zinc finger)"/>
    <property type="match status" value="2"/>
</dbReference>
<evidence type="ECO:0000256" key="4">
    <source>
        <dbReference type="PROSITE-ProRule" id="PRU00502"/>
    </source>
</evidence>
<protein>
    <submittedName>
        <fullName evidence="11">BRCA1-associated protein</fullName>
    </submittedName>
</protein>
<dbReference type="WBParaSite" id="EVEC_0001116001-mRNA-1">
    <property type="protein sequence ID" value="EVEC_0001116001-mRNA-1"/>
    <property type="gene ID" value="EVEC_0001116001"/>
</dbReference>
<dbReference type="InterPro" id="IPR013083">
    <property type="entry name" value="Znf_RING/FYVE/PHD"/>
</dbReference>
<feature type="domain" description="UBP-type" evidence="8">
    <location>
        <begin position="290"/>
        <end position="382"/>
    </location>
</feature>
<name>A0A0N4VJY9_ENTVE</name>
<dbReference type="GO" id="GO:0016567">
    <property type="term" value="P:protein ubiquitination"/>
    <property type="evidence" value="ECO:0007669"/>
    <property type="project" value="TreeGrafter"/>
</dbReference>
<feature type="region of interest" description="Disordered" evidence="6">
    <location>
        <begin position="553"/>
        <end position="581"/>
    </location>
</feature>
<keyword evidence="5" id="KW-0175">Coiled coil</keyword>
<feature type="compositionally biased region" description="Basic and acidic residues" evidence="6">
    <location>
        <begin position="29"/>
        <end position="40"/>
    </location>
</feature>
<proteinExistence type="predicted"/>
<evidence type="ECO:0000259" key="8">
    <source>
        <dbReference type="PROSITE" id="PS50271"/>
    </source>
</evidence>
<evidence type="ECO:0000256" key="6">
    <source>
        <dbReference type="SAM" id="MobiDB-lite"/>
    </source>
</evidence>
<dbReference type="PANTHER" id="PTHR24007">
    <property type="entry name" value="BRCA1-ASSOCIATED PROTEIN"/>
    <property type="match status" value="1"/>
</dbReference>
<keyword evidence="10" id="KW-1185">Reference proteome</keyword>
<organism evidence="11">
    <name type="scientific">Enterobius vermicularis</name>
    <name type="common">Human pinworm</name>
    <dbReference type="NCBI Taxonomy" id="51028"/>
    <lineage>
        <taxon>Eukaryota</taxon>
        <taxon>Metazoa</taxon>
        <taxon>Ecdysozoa</taxon>
        <taxon>Nematoda</taxon>
        <taxon>Chromadorea</taxon>
        <taxon>Rhabditida</taxon>
        <taxon>Spirurina</taxon>
        <taxon>Oxyuridomorpha</taxon>
        <taxon>Oxyuroidea</taxon>
        <taxon>Oxyuridae</taxon>
        <taxon>Enterobius</taxon>
    </lineage>
</organism>
<evidence type="ECO:0000313" key="10">
    <source>
        <dbReference type="Proteomes" id="UP000274131"/>
    </source>
</evidence>
<evidence type="ECO:0000313" key="11">
    <source>
        <dbReference type="WBParaSite" id="EVEC_0001116001-mRNA-1"/>
    </source>
</evidence>
<dbReference type="SMART" id="SM00184">
    <property type="entry name" value="RING"/>
    <property type="match status" value="1"/>
</dbReference>
<feature type="compositionally biased region" description="Basic and acidic residues" evidence="6">
    <location>
        <begin position="553"/>
        <end position="562"/>
    </location>
</feature>
<feature type="domain" description="RING-type" evidence="7">
    <location>
        <begin position="256"/>
        <end position="293"/>
    </location>
</feature>
<dbReference type="GO" id="GO:0005737">
    <property type="term" value="C:cytoplasm"/>
    <property type="evidence" value="ECO:0007669"/>
    <property type="project" value="TreeGrafter"/>
</dbReference>
<dbReference type="STRING" id="51028.A0A0N4VJY9"/>
<feature type="coiled-coil region" evidence="5">
    <location>
        <begin position="406"/>
        <end position="532"/>
    </location>
</feature>
<reference evidence="9 10" key="2">
    <citation type="submission" date="2018-10" db="EMBL/GenBank/DDBJ databases">
        <authorList>
            <consortium name="Pathogen Informatics"/>
        </authorList>
    </citation>
    <scope>NUCLEOTIDE SEQUENCE [LARGE SCALE GENOMIC DNA]</scope>
</reference>
<dbReference type="GO" id="GO:0008270">
    <property type="term" value="F:zinc ion binding"/>
    <property type="evidence" value="ECO:0007669"/>
    <property type="project" value="UniProtKB-KW"/>
</dbReference>
<dbReference type="InterPro" id="IPR011422">
    <property type="entry name" value="BRAP2/ETP1_RRM"/>
</dbReference>
<evidence type="ECO:0000256" key="3">
    <source>
        <dbReference type="ARBA" id="ARBA00022833"/>
    </source>
</evidence>
<feature type="region of interest" description="Disordered" evidence="6">
    <location>
        <begin position="74"/>
        <end position="93"/>
    </location>
</feature>
<dbReference type="PANTHER" id="PTHR24007:SF7">
    <property type="entry name" value="BRCA1-ASSOCIATED PROTEIN"/>
    <property type="match status" value="1"/>
</dbReference>
<keyword evidence="1" id="KW-0479">Metal-binding</keyword>
<dbReference type="SUPFAM" id="SSF57850">
    <property type="entry name" value="RING/U-box"/>
    <property type="match status" value="2"/>
</dbReference>
<dbReference type="InterPro" id="IPR047243">
    <property type="entry name" value="RING-H2_BRAP2"/>
</dbReference>
<evidence type="ECO:0000256" key="1">
    <source>
        <dbReference type="ARBA" id="ARBA00022723"/>
    </source>
</evidence>
<dbReference type="Pfam" id="PF07576">
    <property type="entry name" value="BRAP2"/>
    <property type="match status" value="1"/>
</dbReference>
<dbReference type="AlphaFoldDB" id="A0A0N4VJY9"/>
<dbReference type="Pfam" id="PF02148">
    <property type="entry name" value="zf-UBP"/>
    <property type="match status" value="1"/>
</dbReference>